<dbReference type="FunCoup" id="A0A0C3FTU8">
    <property type="interactions" value="30"/>
</dbReference>
<sequence length="457" mass="49958">MASKGHQGPNPSLPTNFLPPLTGIRKYSTGEITSALKHLEEFYWPRTPDFSVHSGTTISSVPLQQQLPKKLGLPKGSRVDRLVHDKSVPDSGYASAEEEDEDNDDEVEEEVTTSVSVNDAIDLDALRADPFERTFAIRWLTGFISRSDVWITSLSTQADSDERCETIDQISSLLSAFAGDDQVEEALTRHFTFPLANPGDLFINGEGKREVNVELNDGPISSDDHTSVGLQSWASSIMLAERMCANPTEFGVGRGDGKRRILELGAGTGLLSIVVGKLLNGDTSSEVIATDYHPEVLSNLLSNIHTNFTSSNTLRPPVSVHPLDWQYPVYSAPFDLPFSIILAADVIYHPDHARWIKGCVEKLLLRPDTLSSGSGGGEGGIFWLMMPIRSTGRHEGMCATAEEIFPDIDTLSAEKGSGGGAEWKLAKLGREEVRKQEGLGRADEGGYKIFKIGWVWC</sequence>
<dbReference type="CDD" id="cd02440">
    <property type="entry name" value="AdoMet_MTases"/>
    <property type="match status" value="1"/>
</dbReference>
<dbReference type="AlphaFoldDB" id="A0A0C3FTU8"/>
<feature type="region of interest" description="Disordered" evidence="1">
    <location>
        <begin position="69"/>
        <end position="114"/>
    </location>
</feature>
<evidence type="ECO:0000256" key="1">
    <source>
        <dbReference type="SAM" id="MobiDB-lite"/>
    </source>
</evidence>
<evidence type="ECO:0000313" key="3">
    <source>
        <dbReference type="Proteomes" id="UP000054166"/>
    </source>
</evidence>
<dbReference type="PANTHER" id="PTHR14614:SF147">
    <property type="entry name" value="S-ADENOSYLMETHIONINE-DEPENDENT METHYLTRANSFERASE OF THE SEVEN BETA-STRAND FAMILY"/>
    <property type="match status" value="1"/>
</dbReference>
<dbReference type="STRING" id="765440.A0A0C3FTU8"/>
<dbReference type="InParanoid" id="A0A0C3FTU8"/>
<dbReference type="EMBL" id="KN832995">
    <property type="protein sequence ID" value="KIM82296.1"/>
    <property type="molecule type" value="Genomic_DNA"/>
</dbReference>
<feature type="compositionally biased region" description="Acidic residues" evidence="1">
    <location>
        <begin position="96"/>
        <end position="111"/>
    </location>
</feature>
<dbReference type="OrthoDB" id="433955at2759"/>
<dbReference type="PANTHER" id="PTHR14614">
    <property type="entry name" value="HEPATOCELLULAR CARCINOMA-ASSOCIATED ANTIGEN"/>
    <property type="match status" value="1"/>
</dbReference>
<gene>
    <name evidence="2" type="ORF">PILCRDRAFT_820679</name>
</gene>
<dbReference type="Gene3D" id="3.40.50.150">
    <property type="entry name" value="Vaccinia Virus protein VP39"/>
    <property type="match status" value="1"/>
</dbReference>
<accession>A0A0C3FTU8</accession>
<evidence type="ECO:0000313" key="2">
    <source>
        <dbReference type="EMBL" id="KIM82296.1"/>
    </source>
</evidence>
<reference evidence="2 3" key="1">
    <citation type="submission" date="2014-04" db="EMBL/GenBank/DDBJ databases">
        <authorList>
            <consortium name="DOE Joint Genome Institute"/>
            <person name="Kuo A."/>
            <person name="Tarkka M."/>
            <person name="Buscot F."/>
            <person name="Kohler A."/>
            <person name="Nagy L.G."/>
            <person name="Floudas D."/>
            <person name="Copeland A."/>
            <person name="Barry K.W."/>
            <person name="Cichocki N."/>
            <person name="Veneault-Fourrey C."/>
            <person name="LaButti K."/>
            <person name="Lindquist E.A."/>
            <person name="Lipzen A."/>
            <person name="Lundell T."/>
            <person name="Morin E."/>
            <person name="Murat C."/>
            <person name="Sun H."/>
            <person name="Tunlid A."/>
            <person name="Henrissat B."/>
            <person name="Grigoriev I.V."/>
            <person name="Hibbett D.S."/>
            <person name="Martin F."/>
            <person name="Nordberg H.P."/>
            <person name="Cantor M.N."/>
            <person name="Hua S.X."/>
        </authorList>
    </citation>
    <scope>NUCLEOTIDE SEQUENCE [LARGE SCALE GENOMIC DNA]</scope>
    <source>
        <strain evidence="2 3">F 1598</strain>
    </source>
</reference>
<dbReference type="Pfam" id="PF10294">
    <property type="entry name" value="Methyltransf_16"/>
    <property type="match status" value="1"/>
</dbReference>
<dbReference type="SUPFAM" id="SSF53335">
    <property type="entry name" value="S-adenosyl-L-methionine-dependent methyltransferases"/>
    <property type="match status" value="1"/>
</dbReference>
<dbReference type="GO" id="GO:0008757">
    <property type="term" value="F:S-adenosylmethionine-dependent methyltransferase activity"/>
    <property type="evidence" value="ECO:0007669"/>
    <property type="project" value="UniProtKB-ARBA"/>
</dbReference>
<dbReference type="InterPro" id="IPR019410">
    <property type="entry name" value="Methyltransf_16"/>
</dbReference>
<reference evidence="3" key="2">
    <citation type="submission" date="2015-01" db="EMBL/GenBank/DDBJ databases">
        <title>Evolutionary Origins and Diversification of the Mycorrhizal Mutualists.</title>
        <authorList>
            <consortium name="DOE Joint Genome Institute"/>
            <consortium name="Mycorrhizal Genomics Consortium"/>
            <person name="Kohler A."/>
            <person name="Kuo A."/>
            <person name="Nagy L.G."/>
            <person name="Floudas D."/>
            <person name="Copeland A."/>
            <person name="Barry K.W."/>
            <person name="Cichocki N."/>
            <person name="Veneault-Fourrey C."/>
            <person name="LaButti K."/>
            <person name="Lindquist E.A."/>
            <person name="Lipzen A."/>
            <person name="Lundell T."/>
            <person name="Morin E."/>
            <person name="Murat C."/>
            <person name="Riley R."/>
            <person name="Ohm R."/>
            <person name="Sun H."/>
            <person name="Tunlid A."/>
            <person name="Henrissat B."/>
            <person name="Grigoriev I.V."/>
            <person name="Hibbett D.S."/>
            <person name="Martin F."/>
        </authorList>
    </citation>
    <scope>NUCLEOTIDE SEQUENCE [LARGE SCALE GENOMIC DNA]</scope>
    <source>
        <strain evidence="3">F 1598</strain>
    </source>
</reference>
<name>A0A0C3FTU8_PILCF</name>
<organism evidence="2 3">
    <name type="scientific">Piloderma croceum (strain F 1598)</name>
    <dbReference type="NCBI Taxonomy" id="765440"/>
    <lineage>
        <taxon>Eukaryota</taxon>
        <taxon>Fungi</taxon>
        <taxon>Dikarya</taxon>
        <taxon>Basidiomycota</taxon>
        <taxon>Agaricomycotina</taxon>
        <taxon>Agaricomycetes</taxon>
        <taxon>Agaricomycetidae</taxon>
        <taxon>Atheliales</taxon>
        <taxon>Atheliaceae</taxon>
        <taxon>Piloderma</taxon>
    </lineage>
</organism>
<proteinExistence type="predicted"/>
<keyword evidence="3" id="KW-1185">Reference proteome</keyword>
<protein>
    <submittedName>
        <fullName evidence="2">Uncharacterized protein</fullName>
    </submittedName>
</protein>
<dbReference type="HOGENOM" id="CLU_030437_1_0_1"/>
<dbReference type="Proteomes" id="UP000054166">
    <property type="component" value="Unassembled WGS sequence"/>
</dbReference>
<dbReference type="InterPro" id="IPR029063">
    <property type="entry name" value="SAM-dependent_MTases_sf"/>
</dbReference>
<feature type="compositionally biased region" description="Basic and acidic residues" evidence="1">
    <location>
        <begin position="77"/>
        <end position="88"/>
    </location>
</feature>